<keyword evidence="5 6" id="KW-0687">Ribonucleoprotein</keyword>
<dbReference type="PANTHER" id="PTHR11831:SF4">
    <property type="entry name" value="SMALL RIBOSOMAL SUBUNIT PROTEIN US4M"/>
    <property type="match status" value="1"/>
</dbReference>
<comment type="function">
    <text evidence="6">With S5 and S12 plays an important role in translational accuracy.</text>
</comment>
<dbReference type="SUPFAM" id="SSF55174">
    <property type="entry name" value="Alpha-L RNA-binding motif"/>
    <property type="match status" value="1"/>
</dbReference>
<evidence type="ECO:0000256" key="5">
    <source>
        <dbReference type="ARBA" id="ARBA00023274"/>
    </source>
</evidence>
<dbReference type="RefSeq" id="YP_009675014.1">
    <property type="nucleotide sequence ID" value="NC_043890.1"/>
</dbReference>
<dbReference type="FunFam" id="1.10.1050.10:FF:000002">
    <property type="entry name" value="30S ribosomal protein S4, chloroplastic"/>
    <property type="match status" value="1"/>
</dbReference>
<dbReference type="Pfam" id="PF01479">
    <property type="entry name" value="S4"/>
    <property type="match status" value="1"/>
</dbReference>
<evidence type="ECO:0000256" key="1">
    <source>
        <dbReference type="ARBA" id="ARBA00007465"/>
    </source>
</evidence>
<keyword evidence="3 6" id="KW-0694">RNA-binding</keyword>
<dbReference type="SMART" id="SM00363">
    <property type="entry name" value="S4"/>
    <property type="match status" value="1"/>
</dbReference>
<evidence type="ECO:0000259" key="9">
    <source>
        <dbReference type="SMART" id="SM00363"/>
    </source>
</evidence>
<dbReference type="NCBIfam" id="TIGR01017">
    <property type="entry name" value="rpsD_bact"/>
    <property type="match status" value="1"/>
</dbReference>
<comment type="subcellular location">
    <subcellularLocation>
        <location evidence="6">Plastid</location>
        <location evidence="6">Chloroplast</location>
    </subcellularLocation>
</comment>
<name>A0A514CPY8_9STRA</name>
<evidence type="ECO:0000256" key="3">
    <source>
        <dbReference type="ARBA" id="ARBA00022884"/>
    </source>
</evidence>
<dbReference type="InterPro" id="IPR002942">
    <property type="entry name" value="S4_RNA-bd"/>
</dbReference>
<dbReference type="PROSITE" id="PS00632">
    <property type="entry name" value="RIBOSOMAL_S4"/>
    <property type="match status" value="1"/>
</dbReference>
<dbReference type="GO" id="GO:0019843">
    <property type="term" value="F:rRNA binding"/>
    <property type="evidence" value="ECO:0007669"/>
    <property type="project" value="UniProtKB-UniRule"/>
</dbReference>
<keyword evidence="4 6" id="KW-0689">Ribosomal protein</keyword>
<dbReference type="GO" id="GO:0006412">
    <property type="term" value="P:translation"/>
    <property type="evidence" value="ECO:0007669"/>
    <property type="project" value="UniProtKB-UniRule"/>
</dbReference>
<organism evidence="11">
    <name type="scientific">Rhizochromulina marina</name>
    <dbReference type="NCBI Taxonomy" id="1034831"/>
    <lineage>
        <taxon>Eukaryota</taxon>
        <taxon>Sar</taxon>
        <taxon>Stramenopiles</taxon>
        <taxon>Ochrophyta</taxon>
        <taxon>Dictyochophyceae</taxon>
        <taxon>Rhizochromulinales</taxon>
        <taxon>Rhizochromulina</taxon>
    </lineage>
</organism>
<accession>A0A514CPY8</accession>
<evidence type="ECO:0000256" key="2">
    <source>
        <dbReference type="ARBA" id="ARBA00022730"/>
    </source>
</evidence>
<evidence type="ECO:0000256" key="6">
    <source>
        <dbReference type="HAMAP-Rule" id="MF_01306"/>
    </source>
</evidence>
<comment type="similarity">
    <text evidence="1 6 7">Belongs to the universal ribosomal protein uS4 family.</text>
</comment>
<dbReference type="Gene3D" id="3.10.290.10">
    <property type="entry name" value="RNA-binding S4 domain"/>
    <property type="match status" value="1"/>
</dbReference>
<dbReference type="FunFam" id="3.10.290.10:FF:000001">
    <property type="entry name" value="30S ribosomal protein S4"/>
    <property type="match status" value="1"/>
</dbReference>
<dbReference type="EMBL" id="MK561360">
    <property type="protein sequence ID" value="QDH81865.1"/>
    <property type="molecule type" value="Genomic_DNA"/>
</dbReference>
<sequence>MSRYRGPKIRLIRKLGELPGLTTKTTTRFYPPGQHGPGKLSKKSSLSEYGLRLQEKQKLRYNYGVSEQQLLNYVKEARRLPGATGSLLLQLLEMRLDNIVFRLGFAPTIPAARQFVSHGSILVNGRRVDIPSFQCQVNDVISVKDKPKACSVAKQNLQALRTRVPSHLEVDVENLKGKVISVVVRDEVNIPINELLIVEFYSRK</sequence>
<dbReference type="AlphaFoldDB" id="A0A514CPY8"/>
<dbReference type="GO" id="GO:0015935">
    <property type="term" value="C:small ribosomal subunit"/>
    <property type="evidence" value="ECO:0007669"/>
    <property type="project" value="InterPro"/>
</dbReference>
<dbReference type="SMART" id="SM01390">
    <property type="entry name" value="Ribosomal_S4"/>
    <property type="match status" value="1"/>
</dbReference>
<evidence type="ECO:0000313" key="11">
    <source>
        <dbReference type="EMBL" id="QDH81865.1"/>
    </source>
</evidence>
<gene>
    <name evidence="6 11" type="primary">rps4</name>
</gene>
<proteinExistence type="inferred from homology"/>
<evidence type="ECO:0000256" key="7">
    <source>
        <dbReference type="RuleBase" id="RU003699"/>
    </source>
</evidence>
<protein>
    <recommendedName>
        <fullName evidence="6">Small ribosomal subunit protein uS4c</fullName>
    </recommendedName>
</protein>
<dbReference type="GeneID" id="40865481"/>
<dbReference type="InterPro" id="IPR005709">
    <property type="entry name" value="Ribosomal_uS4_bac-type"/>
</dbReference>
<dbReference type="GO" id="GO:0042274">
    <property type="term" value="P:ribosomal small subunit biogenesis"/>
    <property type="evidence" value="ECO:0007669"/>
    <property type="project" value="TreeGrafter"/>
</dbReference>
<dbReference type="InterPro" id="IPR001912">
    <property type="entry name" value="Ribosomal_uS4_N"/>
</dbReference>
<comment type="function">
    <text evidence="6">One of the primary rRNA binding proteins, it binds directly to 16S rRNA where it nucleates assembly of the body of the 30S subunit.</text>
</comment>
<evidence type="ECO:0000256" key="8">
    <source>
        <dbReference type="SAM" id="MobiDB-lite"/>
    </source>
</evidence>
<feature type="domain" description="RNA-binding S4" evidence="9">
    <location>
        <begin position="94"/>
        <end position="158"/>
    </location>
</feature>
<dbReference type="HAMAP" id="MF_01306_B">
    <property type="entry name" value="Ribosomal_uS4_B"/>
    <property type="match status" value="1"/>
</dbReference>
<feature type="domain" description="Small ribosomal subunit protein uS4 N-terminal" evidence="10">
    <location>
        <begin position="3"/>
        <end position="93"/>
    </location>
</feature>
<dbReference type="Gene3D" id="1.10.1050.10">
    <property type="entry name" value="Ribosomal Protein S4 Delta 41, Chain A, domain 1"/>
    <property type="match status" value="1"/>
</dbReference>
<keyword evidence="11" id="KW-0150">Chloroplast</keyword>
<dbReference type="PANTHER" id="PTHR11831">
    <property type="entry name" value="30S 40S RIBOSOMAL PROTEIN"/>
    <property type="match status" value="1"/>
</dbReference>
<evidence type="ECO:0000259" key="10">
    <source>
        <dbReference type="SMART" id="SM01390"/>
    </source>
</evidence>
<dbReference type="InterPro" id="IPR018079">
    <property type="entry name" value="Ribosomal_uS4_CS"/>
</dbReference>
<reference evidence="11" key="1">
    <citation type="submission" date="2019-02" db="EMBL/GenBank/DDBJ databases">
        <title>Dictyochophyceae plastid genomes reveal unusual variability of their organisation.</title>
        <authorList>
            <person name="Han K.Y."/>
            <person name="Maciszewski K."/>
            <person name="Graf L."/>
            <person name="Andersen R.A."/>
            <person name="Karnkowska A."/>
            <person name="Yoon H.S."/>
        </authorList>
    </citation>
    <scope>NUCLEOTIDE SEQUENCE</scope>
</reference>
<dbReference type="NCBIfam" id="NF003717">
    <property type="entry name" value="PRK05327.1"/>
    <property type="match status" value="1"/>
</dbReference>
<keyword evidence="2 6" id="KW-0699">rRNA-binding</keyword>
<dbReference type="GO" id="GO:0003735">
    <property type="term" value="F:structural constituent of ribosome"/>
    <property type="evidence" value="ECO:0007669"/>
    <property type="project" value="InterPro"/>
</dbReference>
<dbReference type="GO" id="GO:0009507">
    <property type="term" value="C:chloroplast"/>
    <property type="evidence" value="ECO:0007669"/>
    <property type="project" value="UniProtKB-SubCell"/>
</dbReference>
<dbReference type="PROSITE" id="PS50889">
    <property type="entry name" value="S4"/>
    <property type="match status" value="1"/>
</dbReference>
<geneLocation type="chloroplast" evidence="11"/>
<dbReference type="Pfam" id="PF00163">
    <property type="entry name" value="Ribosomal_S4"/>
    <property type="match status" value="1"/>
</dbReference>
<evidence type="ECO:0000256" key="4">
    <source>
        <dbReference type="ARBA" id="ARBA00022980"/>
    </source>
</evidence>
<dbReference type="CDD" id="cd00165">
    <property type="entry name" value="S4"/>
    <property type="match status" value="1"/>
</dbReference>
<dbReference type="InterPro" id="IPR036986">
    <property type="entry name" value="S4_RNA-bd_sf"/>
</dbReference>
<keyword evidence="11" id="KW-0934">Plastid</keyword>
<comment type="subunit">
    <text evidence="6">Part of the 30S ribosomal subunit. Contacts protein S5. The interaction surface between S4 and S5 is involved in control of translational fidelity.</text>
</comment>
<dbReference type="InterPro" id="IPR022801">
    <property type="entry name" value="Ribosomal_uS4"/>
</dbReference>
<feature type="region of interest" description="Disordered" evidence="8">
    <location>
        <begin position="23"/>
        <end position="43"/>
    </location>
</feature>